<evidence type="ECO:0000313" key="2">
    <source>
        <dbReference type="Proteomes" id="UP000002613"/>
    </source>
</evidence>
<dbReference type="HOGENOM" id="CLU_2783873_0_0_2"/>
<dbReference type="AlphaFoldDB" id="D3S0B5"/>
<dbReference type="eggNOG" id="arCOG11281">
    <property type="taxonomic scope" value="Archaea"/>
</dbReference>
<evidence type="ECO:0000313" key="1">
    <source>
        <dbReference type="EMBL" id="ADC66178.1"/>
    </source>
</evidence>
<dbReference type="EMBL" id="CP001899">
    <property type="protein sequence ID" value="ADC66178.1"/>
    <property type="molecule type" value="Genomic_DNA"/>
</dbReference>
<dbReference type="PaxDb" id="589924-Ferp_2044"/>
<dbReference type="GeneID" id="8779577"/>
<organism evidence="1 2">
    <name type="scientific">Ferroglobus placidus (strain DSM 10642 / AEDII12DO)</name>
    <dbReference type="NCBI Taxonomy" id="589924"/>
    <lineage>
        <taxon>Archaea</taxon>
        <taxon>Methanobacteriati</taxon>
        <taxon>Methanobacteriota</taxon>
        <taxon>Archaeoglobi</taxon>
        <taxon>Archaeoglobales</taxon>
        <taxon>Archaeoglobaceae</taxon>
        <taxon>Ferroglobus</taxon>
    </lineage>
</organism>
<dbReference type="STRING" id="589924.Ferp_2044"/>
<reference evidence="2" key="1">
    <citation type="submission" date="2010-02" db="EMBL/GenBank/DDBJ databases">
        <title>Complete sequence of Ferroglobus placidus DSM 10642.</title>
        <authorList>
            <consortium name="US DOE Joint Genome Institute"/>
            <person name="Lucas S."/>
            <person name="Copeland A."/>
            <person name="Lapidus A."/>
            <person name="Cheng J.-F."/>
            <person name="Bruce D."/>
            <person name="Goodwin L."/>
            <person name="Pitluck S."/>
            <person name="Saunders E."/>
            <person name="Brettin T."/>
            <person name="Detter J.C."/>
            <person name="Han C."/>
            <person name="Tapia R."/>
            <person name="Larimer F."/>
            <person name="Land M."/>
            <person name="Hauser L."/>
            <person name="Kyrpides N."/>
            <person name="Ivanova N."/>
            <person name="Holmes D."/>
            <person name="Lovley D."/>
            <person name="Kyrpides N."/>
            <person name="Anderson I.J."/>
            <person name="Woyke T."/>
        </authorList>
    </citation>
    <scope>NUCLEOTIDE SEQUENCE [LARGE SCALE GENOMIC DNA]</scope>
    <source>
        <strain evidence="2">DSM 10642 / AEDII12DO</strain>
    </source>
</reference>
<keyword evidence="2" id="KW-1185">Reference proteome</keyword>
<dbReference type="RefSeq" id="WP_012966517.1">
    <property type="nucleotide sequence ID" value="NC_013849.1"/>
</dbReference>
<dbReference type="Proteomes" id="UP000002613">
    <property type="component" value="Chromosome"/>
</dbReference>
<dbReference type="KEGG" id="fpl:Ferp_2044"/>
<gene>
    <name evidence="1" type="ordered locus">Ferp_2044</name>
</gene>
<protein>
    <submittedName>
        <fullName evidence="1">Uncharacterized protein</fullName>
    </submittedName>
</protein>
<name>D3S0B5_FERPA</name>
<accession>D3S0B5</accession>
<reference evidence="1 2" key="2">
    <citation type="journal article" date="2011" name="Stand. Genomic Sci.">
        <title>Complete genome sequence of Ferroglobus placidus AEDII12DO.</title>
        <authorList>
            <person name="Anderson I."/>
            <person name="Risso C."/>
            <person name="Holmes D."/>
            <person name="Lucas S."/>
            <person name="Copeland A."/>
            <person name="Lapidus A."/>
            <person name="Cheng J.F."/>
            <person name="Bruce D."/>
            <person name="Goodwin L."/>
            <person name="Pitluck S."/>
            <person name="Saunders E."/>
            <person name="Brettin T."/>
            <person name="Detter J.C."/>
            <person name="Han C."/>
            <person name="Tapia R."/>
            <person name="Larimer F."/>
            <person name="Land M."/>
            <person name="Hauser L."/>
            <person name="Woyke T."/>
            <person name="Lovley D."/>
            <person name="Kyrpides N."/>
            <person name="Ivanova N."/>
        </authorList>
    </citation>
    <scope>NUCLEOTIDE SEQUENCE [LARGE SCALE GENOMIC DNA]</scope>
    <source>
        <strain evidence="2">DSM 10642 / AEDII12DO</strain>
    </source>
</reference>
<sequence>MRWVKAKLEVSGKDGLAEIGVYVYEGGVSVEKFSDKAVLRIGNSITLEMDSESFEELKKALSTAELHL</sequence>
<proteinExistence type="predicted"/>